<comment type="caution">
    <text evidence="5">The sequence shown here is derived from an EMBL/GenBank/DDBJ whole genome shotgun (WGS) entry which is preliminary data.</text>
</comment>
<dbReference type="InterPro" id="IPR018274">
    <property type="entry name" value="PEP_util_AS"/>
</dbReference>
<keyword evidence="2" id="KW-0547">Nucleotide-binding</keyword>
<evidence type="ECO:0000256" key="2">
    <source>
        <dbReference type="ARBA" id="ARBA00022741"/>
    </source>
</evidence>
<name>A0A1J4TXN3_9BACT</name>
<dbReference type="GO" id="GO:0008986">
    <property type="term" value="F:pyruvate, water dikinase activity"/>
    <property type="evidence" value="ECO:0007669"/>
    <property type="project" value="InterPro"/>
</dbReference>
<dbReference type="PROSITE" id="PS00370">
    <property type="entry name" value="PEP_ENZYMES_PHOS_SITE"/>
    <property type="match status" value="1"/>
</dbReference>
<sequence>MTITLSKIKSIHWYRQGGAARPLYVSYPITASAVFYLKNKPTVYFFKNIMISIYDDQTVWYICKPELKKIVQFYLQSQIKHKNFIADAKKHWDKYNVQPFLSLVHNLEYKNFDEFSNAELLQTFNNFSEIFMSLWYNSIFHDTFDVAGEKILLQTLKQEKLVLTDLELSLLLSNPTPSPLQQERLDLLKITEQILKLWLKPNQLNIKFLKNKFSLIYQKLGEHSRKYHWSHNDYASIQQLDARYFLHNIKILIQDQRKLKLEQDLKNSFVKIKHQRDKLIKNRKISRDCLNIINLLLVISCWRDERKMYNQMGDGIIHHFIKELSLRTDIAEIFLEHLLWSEIKNVFNLSVADLQAISQRREQGMFCVIPRRYKIEWLDYKQIRKINSIMKNIFAESKQLEGSPAYPGKVQSIARIILNKKDFHKLKPGEILVAPNTRPEYVPIMKIAGAIISEEGGITCHAAIISRELKKPTIVGVQGALDVLKDGDIVEVDADKGVVRRL</sequence>
<dbReference type="InterPro" id="IPR036637">
    <property type="entry name" value="Phosphohistidine_dom_sf"/>
</dbReference>
<evidence type="ECO:0000256" key="1">
    <source>
        <dbReference type="ARBA" id="ARBA00007837"/>
    </source>
</evidence>
<dbReference type="PANTHER" id="PTHR43030">
    <property type="entry name" value="PHOSPHOENOLPYRUVATE SYNTHASE"/>
    <property type="match status" value="1"/>
</dbReference>
<evidence type="ECO:0000259" key="4">
    <source>
        <dbReference type="Pfam" id="PF00391"/>
    </source>
</evidence>
<protein>
    <recommendedName>
        <fullName evidence="4">PEP-utilising enzyme mobile domain-containing protein</fullName>
    </recommendedName>
</protein>
<dbReference type="Pfam" id="PF00391">
    <property type="entry name" value="PEP-utilizers"/>
    <property type="match status" value="1"/>
</dbReference>
<dbReference type="InterPro" id="IPR006319">
    <property type="entry name" value="PEP_synth"/>
</dbReference>
<dbReference type="EMBL" id="MNVB01000052">
    <property type="protein sequence ID" value="OIO16794.1"/>
    <property type="molecule type" value="Genomic_DNA"/>
</dbReference>
<keyword evidence="3" id="KW-0067">ATP-binding</keyword>
<feature type="domain" description="PEP-utilising enzyme mobile" evidence="4">
    <location>
        <begin position="427"/>
        <end position="497"/>
    </location>
</feature>
<evidence type="ECO:0000313" key="6">
    <source>
        <dbReference type="Proteomes" id="UP000182465"/>
    </source>
</evidence>
<organism evidence="5 6">
    <name type="scientific">Candidatus Kuenenbacteria bacterium CG1_02_38_13</name>
    <dbReference type="NCBI Taxonomy" id="1805235"/>
    <lineage>
        <taxon>Bacteria</taxon>
        <taxon>Candidatus Kueneniibacteriota</taxon>
    </lineage>
</organism>
<reference evidence="5 6" key="1">
    <citation type="journal article" date="2016" name="Environ. Microbiol.">
        <title>Genomic resolution of a cold subsurface aquifer community provides metabolic insights for novel microbes adapted to high CO concentrations.</title>
        <authorList>
            <person name="Probst A.J."/>
            <person name="Castelle C.J."/>
            <person name="Singh A."/>
            <person name="Brown C.T."/>
            <person name="Anantharaman K."/>
            <person name="Sharon I."/>
            <person name="Hug L.A."/>
            <person name="Burstein D."/>
            <person name="Emerson J.B."/>
            <person name="Thomas B.C."/>
            <person name="Banfield J.F."/>
        </authorList>
    </citation>
    <scope>NUCLEOTIDE SEQUENCE [LARGE SCALE GENOMIC DNA]</scope>
    <source>
        <strain evidence="5">CG1_02_38_13</strain>
    </source>
</reference>
<accession>A0A1J4TXN3</accession>
<dbReference type="PANTHER" id="PTHR43030:SF1">
    <property type="entry name" value="PHOSPHOENOLPYRUVATE SYNTHASE"/>
    <property type="match status" value="1"/>
</dbReference>
<dbReference type="GO" id="GO:0005524">
    <property type="term" value="F:ATP binding"/>
    <property type="evidence" value="ECO:0007669"/>
    <property type="project" value="UniProtKB-KW"/>
</dbReference>
<dbReference type="Gene3D" id="3.50.30.10">
    <property type="entry name" value="Phosphohistidine domain"/>
    <property type="match status" value="1"/>
</dbReference>
<dbReference type="AlphaFoldDB" id="A0A1J4TXN3"/>
<evidence type="ECO:0000256" key="3">
    <source>
        <dbReference type="ARBA" id="ARBA00022840"/>
    </source>
</evidence>
<evidence type="ECO:0000313" key="5">
    <source>
        <dbReference type="EMBL" id="OIO16794.1"/>
    </source>
</evidence>
<dbReference type="SUPFAM" id="SSF52009">
    <property type="entry name" value="Phosphohistidine domain"/>
    <property type="match status" value="1"/>
</dbReference>
<dbReference type="InterPro" id="IPR008279">
    <property type="entry name" value="PEP-util_enz_mobile_dom"/>
</dbReference>
<proteinExistence type="inferred from homology"/>
<gene>
    <name evidence="5" type="ORF">AUJ29_02305</name>
</gene>
<dbReference type="Proteomes" id="UP000182465">
    <property type="component" value="Unassembled WGS sequence"/>
</dbReference>
<comment type="similarity">
    <text evidence="1">Belongs to the PEP-utilizing enzyme family.</text>
</comment>